<protein>
    <submittedName>
        <fullName evidence="1">Uncharacterized protein</fullName>
    </submittedName>
</protein>
<sequence>MYTDIDGQSKWINCGGLFNMLTQIRDRPYEVQYPKKTAWERNLELVYFDQCLQPF</sequence>
<gene>
    <name evidence="1" type="ORF">EV192_104203</name>
</gene>
<dbReference type="EMBL" id="SLWS01000004">
    <property type="protein sequence ID" value="TCO59362.1"/>
    <property type="molecule type" value="Genomic_DNA"/>
</dbReference>
<proteinExistence type="predicted"/>
<keyword evidence="2" id="KW-1185">Reference proteome</keyword>
<comment type="caution">
    <text evidence="1">The sequence shown here is derived from an EMBL/GenBank/DDBJ whole genome shotgun (WGS) entry which is preliminary data.</text>
</comment>
<dbReference type="Proteomes" id="UP000295680">
    <property type="component" value="Unassembled WGS sequence"/>
</dbReference>
<evidence type="ECO:0000313" key="1">
    <source>
        <dbReference type="EMBL" id="TCO59362.1"/>
    </source>
</evidence>
<accession>A0A4R2JLA7</accession>
<evidence type="ECO:0000313" key="2">
    <source>
        <dbReference type="Proteomes" id="UP000295680"/>
    </source>
</evidence>
<dbReference type="AlphaFoldDB" id="A0A4R2JLA7"/>
<reference evidence="1 2" key="1">
    <citation type="submission" date="2019-03" db="EMBL/GenBank/DDBJ databases">
        <title>Genomic Encyclopedia of Type Strains, Phase IV (KMG-IV): sequencing the most valuable type-strain genomes for metagenomic binning, comparative biology and taxonomic classification.</title>
        <authorList>
            <person name="Goeker M."/>
        </authorList>
    </citation>
    <scope>NUCLEOTIDE SEQUENCE [LARGE SCALE GENOMIC DNA]</scope>
    <source>
        <strain evidence="1 2">DSM 45934</strain>
    </source>
</reference>
<organism evidence="1 2">
    <name type="scientific">Actinocrispum wychmicini</name>
    <dbReference type="NCBI Taxonomy" id="1213861"/>
    <lineage>
        <taxon>Bacteria</taxon>
        <taxon>Bacillati</taxon>
        <taxon>Actinomycetota</taxon>
        <taxon>Actinomycetes</taxon>
        <taxon>Pseudonocardiales</taxon>
        <taxon>Pseudonocardiaceae</taxon>
        <taxon>Actinocrispum</taxon>
    </lineage>
</organism>
<name>A0A4R2JLA7_9PSEU</name>